<reference evidence="1 2" key="1">
    <citation type="journal article" date="2015" name="Nature">
        <title>rRNA introns, odd ribosomes, and small enigmatic genomes across a large radiation of phyla.</title>
        <authorList>
            <person name="Brown C.T."/>
            <person name="Hug L.A."/>
            <person name="Thomas B.C."/>
            <person name="Sharon I."/>
            <person name="Castelle C.J."/>
            <person name="Singh A."/>
            <person name="Wilkins M.J."/>
            <person name="Williams K.H."/>
            <person name="Banfield J.F."/>
        </authorList>
    </citation>
    <scope>NUCLEOTIDE SEQUENCE [LARGE SCALE GENOMIC DNA]</scope>
</reference>
<evidence type="ECO:0000313" key="1">
    <source>
        <dbReference type="EMBL" id="KKU10040.1"/>
    </source>
</evidence>
<dbReference type="AlphaFoldDB" id="A0A0G1QN07"/>
<protein>
    <recommendedName>
        <fullName evidence="3">Mannosyl-glycoprotein endo-beta-N-acetylglucosamidase-like domain-containing protein</fullName>
    </recommendedName>
</protein>
<sequence>MVIALLAVEAKAVRAKEFDYRVATLRNFLTEADSPLAAYADEFVASADQYGLDYRLVPAITGVESTFGKRIPQNSFNAYGWANGDYRFESWESSIDHVSMTLKTKYIDRGAPTIAKIGRRYAPPSSTWAGKVKYFVAKIDKLPLSFDI</sequence>
<comment type="caution">
    <text evidence="1">The sequence shown here is derived from an EMBL/GenBank/DDBJ whole genome shotgun (WGS) entry which is preliminary data.</text>
</comment>
<name>A0A0G1QN07_9BACT</name>
<dbReference type="EMBL" id="LCLA01000022">
    <property type="protein sequence ID" value="KKU10040.1"/>
    <property type="molecule type" value="Genomic_DNA"/>
</dbReference>
<organism evidence="1 2">
    <name type="scientific">Candidatus Woesebacteria bacterium GW2011_GWB1_45_5</name>
    <dbReference type="NCBI Taxonomy" id="1618581"/>
    <lineage>
        <taxon>Bacteria</taxon>
        <taxon>Candidatus Woeseibacteriota</taxon>
    </lineage>
</organism>
<dbReference type="SUPFAM" id="SSF53955">
    <property type="entry name" value="Lysozyme-like"/>
    <property type="match status" value="1"/>
</dbReference>
<evidence type="ECO:0008006" key="3">
    <source>
        <dbReference type="Google" id="ProtNLM"/>
    </source>
</evidence>
<dbReference type="InterPro" id="IPR023346">
    <property type="entry name" value="Lysozyme-like_dom_sf"/>
</dbReference>
<dbReference type="Proteomes" id="UP000034329">
    <property type="component" value="Unassembled WGS sequence"/>
</dbReference>
<accession>A0A0G1QN07</accession>
<evidence type="ECO:0000313" key="2">
    <source>
        <dbReference type="Proteomes" id="UP000034329"/>
    </source>
</evidence>
<gene>
    <name evidence="1" type="ORF">UX13_C0022G0011</name>
</gene>
<proteinExistence type="predicted"/>